<evidence type="ECO:0000256" key="1">
    <source>
        <dbReference type="ARBA" id="ARBA00004429"/>
    </source>
</evidence>
<dbReference type="InterPro" id="IPR032807">
    <property type="entry name" value="GNVR"/>
</dbReference>
<evidence type="ECO:0000259" key="19">
    <source>
        <dbReference type="Pfam" id="PF13807"/>
    </source>
</evidence>
<dbReference type="EC" id="2.7.10.2" evidence="4"/>
<keyword evidence="13 16" id="KW-0472">Membrane</keyword>
<keyword evidence="21" id="KW-1185">Reference proteome</keyword>
<dbReference type="PANTHER" id="PTHR32309:SF13">
    <property type="entry name" value="FERRIC ENTEROBACTIN TRANSPORT PROTEIN FEPE"/>
    <property type="match status" value="1"/>
</dbReference>
<evidence type="ECO:0000256" key="5">
    <source>
        <dbReference type="ARBA" id="ARBA00022475"/>
    </source>
</evidence>
<proteinExistence type="inferred from homology"/>
<feature type="domain" description="Polysaccharide chain length determinant N-terminal" evidence="17">
    <location>
        <begin position="20"/>
        <end position="105"/>
    </location>
</feature>
<comment type="subcellular location">
    <subcellularLocation>
        <location evidence="1">Cell inner membrane</location>
        <topology evidence="1">Multi-pass membrane protein</topology>
    </subcellularLocation>
</comment>
<keyword evidence="14" id="KW-0829">Tyrosine-protein kinase</keyword>
<comment type="similarity">
    <text evidence="3">Belongs to the etk/wzc family.</text>
</comment>
<dbReference type="InterPro" id="IPR003856">
    <property type="entry name" value="LPS_length_determ_N"/>
</dbReference>
<accession>A0ABY7S121</accession>
<feature type="transmembrane region" description="Helical" evidence="16">
    <location>
        <begin position="24"/>
        <end position="42"/>
    </location>
</feature>
<comment type="catalytic activity">
    <reaction evidence="15">
        <text>L-tyrosyl-[protein] + ATP = O-phospho-L-tyrosyl-[protein] + ADP + H(+)</text>
        <dbReference type="Rhea" id="RHEA:10596"/>
        <dbReference type="Rhea" id="RHEA-COMP:10136"/>
        <dbReference type="Rhea" id="RHEA-COMP:20101"/>
        <dbReference type="ChEBI" id="CHEBI:15378"/>
        <dbReference type="ChEBI" id="CHEBI:30616"/>
        <dbReference type="ChEBI" id="CHEBI:46858"/>
        <dbReference type="ChEBI" id="CHEBI:61978"/>
        <dbReference type="ChEBI" id="CHEBI:456216"/>
        <dbReference type="EC" id="2.7.10.2"/>
    </reaction>
</comment>
<evidence type="ECO:0000256" key="15">
    <source>
        <dbReference type="ARBA" id="ARBA00051245"/>
    </source>
</evidence>
<evidence type="ECO:0000256" key="11">
    <source>
        <dbReference type="ARBA" id="ARBA00022840"/>
    </source>
</evidence>
<evidence type="ECO:0000313" key="21">
    <source>
        <dbReference type="Proteomes" id="UP001202717"/>
    </source>
</evidence>
<evidence type="ECO:0000256" key="4">
    <source>
        <dbReference type="ARBA" id="ARBA00011903"/>
    </source>
</evidence>
<reference evidence="20 21" key="1">
    <citation type="submission" date="2023-01" db="EMBL/GenBank/DDBJ databases">
        <title>Psychroserpens ponticola sp. nov., isolated from seawater.</title>
        <authorList>
            <person name="Kristyanto S."/>
            <person name="Jung J."/>
            <person name="Kim J.M."/>
            <person name="Jeon C.O."/>
        </authorList>
    </citation>
    <scope>NUCLEOTIDE SEQUENCE [LARGE SCALE GENOMIC DNA]</scope>
    <source>
        <strain evidence="20 21">MSW6</strain>
    </source>
</reference>
<comment type="similarity">
    <text evidence="2">Belongs to the CpsD/CapB family.</text>
</comment>
<keyword evidence="12 16" id="KW-1133">Transmembrane helix</keyword>
<keyword evidence="6" id="KW-0997">Cell inner membrane</keyword>
<feature type="domain" description="AAA" evidence="18">
    <location>
        <begin position="585"/>
        <end position="728"/>
    </location>
</feature>
<dbReference type="Gene3D" id="3.40.50.300">
    <property type="entry name" value="P-loop containing nucleotide triphosphate hydrolases"/>
    <property type="match status" value="1"/>
</dbReference>
<evidence type="ECO:0000256" key="13">
    <source>
        <dbReference type="ARBA" id="ARBA00023136"/>
    </source>
</evidence>
<evidence type="ECO:0000259" key="18">
    <source>
        <dbReference type="Pfam" id="PF13614"/>
    </source>
</evidence>
<evidence type="ECO:0000256" key="3">
    <source>
        <dbReference type="ARBA" id="ARBA00008883"/>
    </source>
</evidence>
<keyword evidence="7 20" id="KW-0808">Transferase</keyword>
<keyword evidence="5" id="KW-1003">Cell membrane</keyword>
<dbReference type="PANTHER" id="PTHR32309">
    <property type="entry name" value="TYROSINE-PROTEIN KINASE"/>
    <property type="match status" value="1"/>
</dbReference>
<evidence type="ECO:0000256" key="7">
    <source>
        <dbReference type="ARBA" id="ARBA00022679"/>
    </source>
</evidence>
<keyword evidence="9" id="KW-0547">Nucleotide-binding</keyword>
<dbReference type="SUPFAM" id="SSF52540">
    <property type="entry name" value="P-loop containing nucleoside triphosphate hydrolases"/>
    <property type="match status" value="1"/>
</dbReference>
<evidence type="ECO:0000256" key="2">
    <source>
        <dbReference type="ARBA" id="ARBA00007316"/>
    </source>
</evidence>
<dbReference type="Pfam" id="PF13807">
    <property type="entry name" value="GNVR"/>
    <property type="match status" value="1"/>
</dbReference>
<feature type="transmembrane region" description="Helical" evidence="16">
    <location>
        <begin position="499"/>
        <end position="518"/>
    </location>
</feature>
<dbReference type="GO" id="GO:0004715">
    <property type="term" value="F:non-membrane spanning protein tyrosine kinase activity"/>
    <property type="evidence" value="ECO:0007669"/>
    <property type="project" value="UniProtKB-EC"/>
</dbReference>
<keyword evidence="8 16" id="KW-0812">Transmembrane</keyword>
<evidence type="ECO:0000256" key="10">
    <source>
        <dbReference type="ARBA" id="ARBA00022777"/>
    </source>
</evidence>
<dbReference type="CDD" id="cd05387">
    <property type="entry name" value="BY-kinase"/>
    <property type="match status" value="1"/>
</dbReference>
<keyword evidence="10" id="KW-0418">Kinase</keyword>
<evidence type="ECO:0000313" key="20">
    <source>
        <dbReference type="EMBL" id="WCO03084.1"/>
    </source>
</evidence>
<dbReference type="Proteomes" id="UP001202717">
    <property type="component" value="Chromosome"/>
</dbReference>
<dbReference type="EMBL" id="CP116221">
    <property type="protein sequence ID" value="WCO03084.1"/>
    <property type="molecule type" value="Genomic_DNA"/>
</dbReference>
<protein>
    <recommendedName>
        <fullName evidence="4">non-specific protein-tyrosine kinase</fullName>
        <ecNumber evidence="4">2.7.10.2</ecNumber>
    </recommendedName>
</protein>
<dbReference type="InterPro" id="IPR025669">
    <property type="entry name" value="AAA_dom"/>
</dbReference>
<evidence type="ECO:0000256" key="12">
    <source>
        <dbReference type="ARBA" id="ARBA00022989"/>
    </source>
</evidence>
<sequence length="782" mass="88140">MNTNKTNSLQNELKDKVDLFVSKWKLLLFCLLLALGIAYTYLRYANYKYQATATIKINDENQKKQLPELSALQDYGMFSNDFTNINDEVSIIESRYLINQVVEDLKLNIQYYVKGKIKEQEIYKNPPVILSFFESDSLINTIDTTLYLKVKSPTKFMLSNEEGNDFFDMESANAKEYSFGDRINSGFGDFVITPNVGKNEVEPGTSMKIAMHNTNLIVEKYKGKLKVTSTKGSNIISLSLKEGIKDKAALILDKLVEKYNDDVIEDKNKIVKATSDFISNRLNIVSNELEQVDFTAETLQKNNRLTALASQADIFLQSETANDARIISTTNQIQLIDYMKDQLTNGSSETDLLPADVGITDNSSMQIIKNHNELVLQRDRILKSSTEKNPTVVNLNNQINSLKQNLSQSLDNVKSTNSITLKSLNKEDARISAQIYSAPGKARQFRDVKRQQDIKESLYLYLLQKREETAISQGMSSPNAKIVDKAYVTILPVTPKKSIVYLAAVLIGLILPATFIYARDFIDTTINDKDELAKVLSIPFLGDIPKSEKKKLMVQKVDYSPKAEAFRIIRSNINFMLQRNEACKTLFITSTKAQEGKSHTTTNLAKSFSFSEKKVLLIETDIRVPRVNDYLSIKADKGLTDFISDKSLNITDVTVKIEGNAFLDVIPSGTIPPNPAELLMSDRVNELFNIAKQNYDYILVDTAAVGLVTDTLLISDHADMFIYVVSANNIDKRELQHVAQTLYDDKRLPNMALLLNGTVKKKGYGYGYGNNPQRKKKKFGII</sequence>
<evidence type="ECO:0000256" key="16">
    <source>
        <dbReference type="SAM" id="Phobius"/>
    </source>
</evidence>
<evidence type="ECO:0000256" key="9">
    <source>
        <dbReference type="ARBA" id="ARBA00022741"/>
    </source>
</evidence>
<evidence type="ECO:0000256" key="8">
    <source>
        <dbReference type="ARBA" id="ARBA00022692"/>
    </source>
</evidence>
<dbReference type="InterPro" id="IPR050445">
    <property type="entry name" value="Bact_polysacc_biosynth/exp"/>
</dbReference>
<gene>
    <name evidence="20" type="ORF">MUN68_006225</name>
</gene>
<dbReference type="Pfam" id="PF02706">
    <property type="entry name" value="Wzz"/>
    <property type="match status" value="1"/>
</dbReference>
<organism evidence="20 21">
    <name type="scientific">Psychroserpens ponticola</name>
    <dbReference type="NCBI Taxonomy" id="2932268"/>
    <lineage>
        <taxon>Bacteria</taxon>
        <taxon>Pseudomonadati</taxon>
        <taxon>Bacteroidota</taxon>
        <taxon>Flavobacteriia</taxon>
        <taxon>Flavobacteriales</taxon>
        <taxon>Flavobacteriaceae</taxon>
        <taxon>Psychroserpens</taxon>
    </lineage>
</organism>
<feature type="domain" description="Tyrosine-protein kinase G-rich" evidence="19">
    <location>
        <begin position="448"/>
        <end position="520"/>
    </location>
</feature>
<dbReference type="InterPro" id="IPR027417">
    <property type="entry name" value="P-loop_NTPase"/>
</dbReference>
<name>A0ABY7S121_9FLAO</name>
<dbReference type="NCBIfam" id="TIGR01007">
    <property type="entry name" value="eps_fam"/>
    <property type="match status" value="1"/>
</dbReference>
<dbReference type="RefSeq" id="WP_249994024.1">
    <property type="nucleotide sequence ID" value="NZ_CP116221.1"/>
</dbReference>
<evidence type="ECO:0000256" key="6">
    <source>
        <dbReference type="ARBA" id="ARBA00022519"/>
    </source>
</evidence>
<evidence type="ECO:0000256" key="14">
    <source>
        <dbReference type="ARBA" id="ARBA00023137"/>
    </source>
</evidence>
<evidence type="ECO:0000259" key="17">
    <source>
        <dbReference type="Pfam" id="PF02706"/>
    </source>
</evidence>
<dbReference type="Pfam" id="PF13614">
    <property type="entry name" value="AAA_31"/>
    <property type="match status" value="1"/>
</dbReference>
<dbReference type="InterPro" id="IPR005702">
    <property type="entry name" value="Wzc-like_C"/>
</dbReference>
<keyword evidence="11" id="KW-0067">ATP-binding</keyword>